<dbReference type="Proteomes" id="UP000705230">
    <property type="component" value="Unassembled WGS sequence"/>
</dbReference>
<reference evidence="1" key="1">
    <citation type="submission" date="2020-10" db="EMBL/GenBank/DDBJ databases">
        <title>Microbiome of the Black Sea water column analyzed by genome centric metagenomics.</title>
        <authorList>
            <person name="Cabello-Yeves P.J."/>
            <person name="Callieri C."/>
            <person name="Picazo A."/>
            <person name="Mehrshad M."/>
            <person name="Haro-Moreno J.M."/>
            <person name="Roda-Garcia J."/>
            <person name="Dzembekova N."/>
            <person name="Slabakova V."/>
            <person name="Slabakova N."/>
            <person name="Moncheva S."/>
            <person name="Rodriguez-Valera F."/>
        </authorList>
    </citation>
    <scope>NUCLEOTIDE SEQUENCE</scope>
    <source>
        <strain evidence="1">BS30m-G43</strain>
    </source>
</reference>
<organism evidence="1 2">
    <name type="scientific">SAR86 cluster bacterium</name>
    <dbReference type="NCBI Taxonomy" id="2030880"/>
    <lineage>
        <taxon>Bacteria</taxon>
        <taxon>Pseudomonadati</taxon>
        <taxon>Pseudomonadota</taxon>
        <taxon>Gammaproteobacteria</taxon>
        <taxon>SAR86 cluster</taxon>
    </lineage>
</organism>
<comment type="caution">
    <text evidence="1">The sequence shown here is derived from an EMBL/GenBank/DDBJ whole genome shotgun (WGS) entry which is preliminary data.</text>
</comment>
<evidence type="ECO:0000313" key="1">
    <source>
        <dbReference type="EMBL" id="MBL6903811.1"/>
    </source>
</evidence>
<name>A0A937M365_9GAMM</name>
<dbReference type="AlphaFoldDB" id="A0A937M365"/>
<evidence type="ECO:0000313" key="2">
    <source>
        <dbReference type="Proteomes" id="UP000705230"/>
    </source>
</evidence>
<dbReference type="EMBL" id="JADHSG010000019">
    <property type="protein sequence ID" value="MBL6903811.1"/>
    <property type="molecule type" value="Genomic_DNA"/>
</dbReference>
<accession>A0A937M365</accession>
<sequence>MFKYLTSFLIISILTACSSETGLDDQRSSALIKPDFSMKQARFDCLLSKDKSLNSLEAFIPNFVLKTKESLPSASLEILFNQEASIDKFSLFYLDNDMNFNSDTVRSLLDDEGISDFAACVMQNNQMLSSNLYIDNKVLNLDSFEVEILDCKFNNEFNYGTFSIEIDSFLNLIRKQSILYFAKFQQVNELSSEFTWINYLGSNSDKDILYKGWINEEDSITIQESFNAQSTCESATSYKGYKVL</sequence>
<dbReference type="PROSITE" id="PS51257">
    <property type="entry name" value="PROKAR_LIPOPROTEIN"/>
    <property type="match status" value="1"/>
</dbReference>
<proteinExistence type="predicted"/>
<evidence type="ECO:0008006" key="3">
    <source>
        <dbReference type="Google" id="ProtNLM"/>
    </source>
</evidence>
<gene>
    <name evidence="1" type="ORF">ISR29_06385</name>
</gene>
<protein>
    <recommendedName>
        <fullName evidence="3">Lipoprotein</fullName>
    </recommendedName>
</protein>